<evidence type="ECO:0000256" key="1">
    <source>
        <dbReference type="ARBA" id="ARBA00004571"/>
    </source>
</evidence>
<feature type="chain" id="PRO_5033049192" evidence="8">
    <location>
        <begin position="23"/>
        <end position="1193"/>
    </location>
</feature>
<dbReference type="InterPro" id="IPR039426">
    <property type="entry name" value="TonB-dep_rcpt-like"/>
</dbReference>
<dbReference type="PROSITE" id="PS52016">
    <property type="entry name" value="TONB_DEPENDENT_REC_3"/>
    <property type="match status" value="1"/>
</dbReference>
<dbReference type="NCBIfam" id="TIGR04057">
    <property type="entry name" value="SusC_RagA_signa"/>
    <property type="match status" value="1"/>
</dbReference>
<gene>
    <name evidence="10" type="ORF">HGH92_25155</name>
</gene>
<comment type="similarity">
    <text evidence="7">Belongs to the TonB-dependent receptor family.</text>
</comment>
<reference evidence="10 11" key="1">
    <citation type="submission" date="2020-04" db="EMBL/GenBank/DDBJ databases">
        <authorList>
            <person name="Yin C."/>
        </authorList>
    </citation>
    <scope>NUCLEOTIDE SEQUENCE [LARGE SCALE GENOMIC DNA]</scope>
    <source>
        <strain evidence="10 11">Ae27</strain>
    </source>
</reference>
<sequence>MYRRLLFVMCCLCVTLPGKLFAQQQIKLKAALDEVKAVYGTRFSYEEHLLDNILVSLKKPLTKKEPVEAVLKELLYNKGFIFLYVQENYYTIIRDTRPAKSQDAMPMANDAAPLKTEQDYVQTITGTVTDKDGRPLIGVTVIPEGYAIRFGSITSSDGRYALRLHQKTNAIVFTFMGMTPLKVEVGDKTVINAQLETDVRQLQEVNVMSTGYQALPKERATGAFEQITSKQLKTVPAVSLMERLEGVAPGVRFDVRNNKISIRGVNTLQPSDGSTPLIVIDGFPAVDQDLETRGAINGASGSSVLSRYNPEDIESITILKDAAATSIWGAKAANGVIVITTKKGKKNSSQLNFSTNLSLSNPVDMKKLNRMNTADYIDLEKEMKGLGFFSDPAKWDNSWMTFNQNQPVSEALEWMFKVDRGTATASQRDSALSALSQKDNRGQIRDLLLQRAVSQQYNLSFSGGGQHSTYYISTNYTKDVPVFRSNKGESYFVTANLSNELFNNRVTINTGINYNFANTVSNMAALNAIGNGRLALRPYEMLADASGNPIARSIDFRDEVAADFLSKGYLPWTYSPLQELNYGNTTAKANRYRLNTDITTKITDWMNVSVAGSLQRNLTETINLSELNSYDSRVLINTATTVGPNGKLVYGVPYGGKMISTNRTDISYGLRGQVNVNKTLTPFLTLNALAGTEIRESKYTGYQQTRFGFDQDTYASASWNPNVSYTTVMGWSSTLGFSDGSINRGINRFLSYYGNGALSVMNNRYVISGSLRFDDFSLAGASRSQRARPLWSTGVKWNVTSEDFMKSRDWLNNLDVRITYGTGGAVPTSASNAALLNLMGLDPNTREPYGSVQAPANNKIGWELTKTWNFGVDLDLLNNRLHLSADAYTKKTSDILWQFPINSTYGWTSLYYNAASMKGHGYDIGVRGDIFKGRDFGWSSTFNFSYNTNVVTDARFTPPTSSMAVGSSTPIEGMPRDFLYAYRWAGLDDKGRSQVYTADGKIVNADMPNNAISAKDLVYMGRTTPPYFGGLFNDFRYKSFTFGVRITYEMGHVFRRLSIQNYPDYQTNNYIGLIGTQQDLALRWRKPGDEQFTNVPGLVNVSTNSSNRYKMSDLLVESASHVRLQQISLGYQVPSALLTRMAVKSVGVNFSVRNLGLIWKNNKSGVDPSYAMSTNYTNLPPARSYFISLNASF</sequence>
<dbReference type="GO" id="GO:0009279">
    <property type="term" value="C:cell outer membrane"/>
    <property type="evidence" value="ECO:0007669"/>
    <property type="project" value="UniProtKB-SubCell"/>
</dbReference>
<dbReference type="Gene3D" id="2.40.170.20">
    <property type="entry name" value="TonB-dependent receptor, beta-barrel domain"/>
    <property type="match status" value="1"/>
</dbReference>
<evidence type="ECO:0000259" key="9">
    <source>
        <dbReference type="Pfam" id="PF07715"/>
    </source>
</evidence>
<evidence type="ECO:0000256" key="3">
    <source>
        <dbReference type="ARBA" id="ARBA00022452"/>
    </source>
</evidence>
<dbReference type="InterPro" id="IPR023997">
    <property type="entry name" value="TonB-dep_OMP_SusC/RagA_CS"/>
</dbReference>
<keyword evidence="2 7" id="KW-0813">Transport</keyword>
<evidence type="ECO:0000256" key="5">
    <source>
        <dbReference type="ARBA" id="ARBA00023136"/>
    </source>
</evidence>
<keyword evidence="5 7" id="KW-0472">Membrane</keyword>
<dbReference type="Pfam" id="PF13715">
    <property type="entry name" value="CarbopepD_reg_2"/>
    <property type="match status" value="1"/>
</dbReference>
<dbReference type="InterPro" id="IPR008969">
    <property type="entry name" value="CarboxyPept-like_regulatory"/>
</dbReference>
<evidence type="ECO:0000313" key="11">
    <source>
        <dbReference type="Proteomes" id="UP000570474"/>
    </source>
</evidence>
<dbReference type="AlphaFoldDB" id="A0A847S431"/>
<evidence type="ECO:0000256" key="8">
    <source>
        <dbReference type="SAM" id="SignalP"/>
    </source>
</evidence>
<comment type="caution">
    <text evidence="10">The sequence shown here is derived from an EMBL/GenBank/DDBJ whole genome shotgun (WGS) entry which is preliminary data.</text>
</comment>
<dbReference type="EMBL" id="JABAIA010000003">
    <property type="protein sequence ID" value="NLR67617.1"/>
    <property type="molecule type" value="Genomic_DNA"/>
</dbReference>
<feature type="domain" description="TonB-dependent receptor plug" evidence="9">
    <location>
        <begin position="217"/>
        <end position="336"/>
    </location>
</feature>
<evidence type="ECO:0000256" key="4">
    <source>
        <dbReference type="ARBA" id="ARBA00022692"/>
    </source>
</evidence>
<keyword evidence="3 7" id="KW-1134">Transmembrane beta strand</keyword>
<dbReference type="InterPro" id="IPR023996">
    <property type="entry name" value="TonB-dep_OMP_SusC/RagA"/>
</dbReference>
<dbReference type="Gene3D" id="2.60.40.1120">
    <property type="entry name" value="Carboxypeptidase-like, regulatory domain"/>
    <property type="match status" value="1"/>
</dbReference>
<proteinExistence type="inferred from homology"/>
<organism evidence="10 11">
    <name type="scientific">Chitinophaga varians</name>
    <dbReference type="NCBI Taxonomy" id="2202339"/>
    <lineage>
        <taxon>Bacteria</taxon>
        <taxon>Pseudomonadati</taxon>
        <taxon>Bacteroidota</taxon>
        <taxon>Chitinophagia</taxon>
        <taxon>Chitinophagales</taxon>
        <taxon>Chitinophagaceae</taxon>
        <taxon>Chitinophaga</taxon>
    </lineage>
</organism>
<dbReference type="InterPro" id="IPR012910">
    <property type="entry name" value="Plug_dom"/>
</dbReference>
<dbReference type="SUPFAM" id="SSF56935">
    <property type="entry name" value="Porins"/>
    <property type="match status" value="1"/>
</dbReference>
<dbReference type="Proteomes" id="UP000570474">
    <property type="component" value="Unassembled WGS sequence"/>
</dbReference>
<dbReference type="InterPro" id="IPR036942">
    <property type="entry name" value="Beta-barrel_TonB_sf"/>
</dbReference>
<evidence type="ECO:0000313" key="10">
    <source>
        <dbReference type="EMBL" id="NLR67617.1"/>
    </source>
</evidence>
<keyword evidence="8" id="KW-0732">Signal</keyword>
<comment type="subcellular location">
    <subcellularLocation>
        <location evidence="1 7">Cell outer membrane</location>
        <topology evidence="1 7">Multi-pass membrane protein</topology>
    </subcellularLocation>
</comment>
<dbReference type="SUPFAM" id="SSF49464">
    <property type="entry name" value="Carboxypeptidase regulatory domain-like"/>
    <property type="match status" value="1"/>
</dbReference>
<keyword evidence="11" id="KW-1185">Reference proteome</keyword>
<dbReference type="NCBIfam" id="TIGR04056">
    <property type="entry name" value="OMP_RagA_SusC"/>
    <property type="match status" value="1"/>
</dbReference>
<dbReference type="Gene3D" id="2.170.130.10">
    <property type="entry name" value="TonB-dependent receptor, plug domain"/>
    <property type="match status" value="1"/>
</dbReference>
<name>A0A847S431_9BACT</name>
<dbReference type="RefSeq" id="WP_168873566.1">
    <property type="nucleotide sequence ID" value="NZ_JABAIA010000003.1"/>
</dbReference>
<evidence type="ECO:0000256" key="6">
    <source>
        <dbReference type="ARBA" id="ARBA00023237"/>
    </source>
</evidence>
<keyword evidence="4 7" id="KW-0812">Transmembrane</keyword>
<evidence type="ECO:0000256" key="7">
    <source>
        <dbReference type="PROSITE-ProRule" id="PRU01360"/>
    </source>
</evidence>
<evidence type="ECO:0000256" key="2">
    <source>
        <dbReference type="ARBA" id="ARBA00022448"/>
    </source>
</evidence>
<accession>A0A847S431</accession>
<keyword evidence="6 7" id="KW-0998">Cell outer membrane</keyword>
<dbReference type="Pfam" id="PF07715">
    <property type="entry name" value="Plug"/>
    <property type="match status" value="1"/>
</dbReference>
<dbReference type="InterPro" id="IPR037066">
    <property type="entry name" value="Plug_dom_sf"/>
</dbReference>
<protein>
    <submittedName>
        <fullName evidence="10">SusC/RagA family TonB-linked outer membrane protein</fullName>
    </submittedName>
</protein>
<feature type="signal peptide" evidence="8">
    <location>
        <begin position="1"/>
        <end position="22"/>
    </location>
</feature>